<evidence type="ECO:0000313" key="3">
    <source>
        <dbReference type="Proteomes" id="UP000829494"/>
    </source>
</evidence>
<dbReference type="RefSeq" id="WP_003983189.1">
    <property type="nucleotide sequence ID" value="NZ_CP043497.1"/>
</dbReference>
<keyword evidence="3" id="KW-1185">Reference proteome</keyword>
<reference evidence="2 3" key="1">
    <citation type="submission" date="2022-03" db="EMBL/GenBank/DDBJ databases">
        <title>Complete genome of Streptomyces rimosus ssp. rimosus R7 (=ATCC 10970).</title>
        <authorList>
            <person name="Beganovic S."/>
            <person name="Ruckert C."/>
            <person name="Busche T."/>
            <person name="Kalinowski J."/>
            <person name="Wittmann C."/>
        </authorList>
    </citation>
    <scope>NUCLEOTIDE SEQUENCE [LARGE SCALE GENOMIC DNA]</scope>
    <source>
        <strain evidence="2 3">R7</strain>
    </source>
</reference>
<accession>A0ABY3Z1B7</accession>
<organism evidence="2 3">
    <name type="scientific">Streptomyces rimosus subsp. rimosus</name>
    <dbReference type="NCBI Taxonomy" id="132474"/>
    <lineage>
        <taxon>Bacteria</taxon>
        <taxon>Bacillati</taxon>
        <taxon>Actinomycetota</taxon>
        <taxon>Actinomycetes</taxon>
        <taxon>Kitasatosporales</taxon>
        <taxon>Streptomycetaceae</taxon>
        <taxon>Streptomyces</taxon>
    </lineage>
</organism>
<dbReference type="Proteomes" id="UP000829494">
    <property type="component" value="Chromosome"/>
</dbReference>
<keyword evidence="1" id="KW-1133">Transmembrane helix</keyword>
<feature type="transmembrane region" description="Helical" evidence="1">
    <location>
        <begin position="141"/>
        <end position="161"/>
    </location>
</feature>
<feature type="transmembrane region" description="Helical" evidence="1">
    <location>
        <begin position="77"/>
        <end position="95"/>
    </location>
</feature>
<proteinExistence type="predicted"/>
<evidence type="ECO:0000313" key="2">
    <source>
        <dbReference type="EMBL" id="UNZ03533.1"/>
    </source>
</evidence>
<feature type="transmembrane region" description="Helical" evidence="1">
    <location>
        <begin position="48"/>
        <end position="71"/>
    </location>
</feature>
<evidence type="ECO:0000256" key="1">
    <source>
        <dbReference type="SAM" id="Phobius"/>
    </source>
</evidence>
<name>A0ABY3Z1B7_STRRM</name>
<dbReference type="GeneID" id="66857371"/>
<keyword evidence="1" id="KW-0812">Transmembrane</keyword>
<protein>
    <recommendedName>
        <fullName evidence="4">Integral membrane protein</fullName>
    </recommendedName>
</protein>
<evidence type="ECO:0008006" key="4">
    <source>
        <dbReference type="Google" id="ProtNLM"/>
    </source>
</evidence>
<sequence length="180" mass="19712">MTTTGTTPTARRPRTRYDERMYALMNRREGAALYATTRQRRAVVVAHVLLTVASLAAEFSAFATATVWLVFLPLVLLIPWCIATGVLNAATRGLLELRTRVLDERQLAERDRVRALAHRLTTYVLLCAVVGAIVIGELGGLTVGGAVLPVLISAFVVHWLMPLWVAGMTAQDEPADETDE</sequence>
<gene>
    <name evidence="2" type="ORF">SRIMR7_15345</name>
</gene>
<feature type="transmembrane region" description="Helical" evidence="1">
    <location>
        <begin position="116"/>
        <end position="135"/>
    </location>
</feature>
<dbReference type="EMBL" id="CP094298">
    <property type="protein sequence ID" value="UNZ03533.1"/>
    <property type="molecule type" value="Genomic_DNA"/>
</dbReference>
<keyword evidence="1" id="KW-0472">Membrane</keyword>